<dbReference type="PANTHER" id="PTHR48022:SF29">
    <property type="entry name" value="SUGAR TRANSPORTER, PUTATIVE (AFU_ORTHOLOGUE AFUA_6G14500)-RELATED"/>
    <property type="match status" value="1"/>
</dbReference>
<dbReference type="InterPro" id="IPR036259">
    <property type="entry name" value="MFS_trans_sf"/>
</dbReference>
<protein>
    <recommendedName>
        <fullName evidence="8">Major facilitator superfamily (MFS) profile domain-containing protein</fullName>
    </recommendedName>
</protein>
<name>A0ABR4I0P2_9EURO</name>
<dbReference type="Proteomes" id="UP001610335">
    <property type="component" value="Unassembled WGS sequence"/>
</dbReference>
<feature type="transmembrane region" description="Helical" evidence="5">
    <location>
        <begin position="169"/>
        <end position="190"/>
    </location>
</feature>
<keyword evidence="7" id="KW-1185">Reference proteome</keyword>
<accession>A0ABR4I0P2</accession>
<feature type="transmembrane region" description="Helical" evidence="5">
    <location>
        <begin position="84"/>
        <end position="113"/>
    </location>
</feature>
<keyword evidence="2 5" id="KW-0812">Transmembrane</keyword>
<feature type="transmembrane region" description="Helical" evidence="5">
    <location>
        <begin position="143"/>
        <end position="163"/>
    </location>
</feature>
<dbReference type="Gene3D" id="1.20.1250.20">
    <property type="entry name" value="MFS general substrate transporter like domains"/>
    <property type="match status" value="2"/>
</dbReference>
<dbReference type="InterPro" id="IPR005828">
    <property type="entry name" value="MFS_sugar_transport-like"/>
</dbReference>
<evidence type="ECO:0000256" key="1">
    <source>
        <dbReference type="ARBA" id="ARBA00004141"/>
    </source>
</evidence>
<keyword evidence="3 5" id="KW-1133">Transmembrane helix</keyword>
<dbReference type="Pfam" id="PF00083">
    <property type="entry name" value="Sugar_tr"/>
    <property type="match status" value="1"/>
</dbReference>
<keyword evidence="4 5" id="KW-0472">Membrane</keyword>
<gene>
    <name evidence="6" type="ORF">BDW59DRAFT_164327</name>
</gene>
<organism evidence="6 7">
    <name type="scientific">Aspergillus cavernicola</name>
    <dbReference type="NCBI Taxonomy" id="176166"/>
    <lineage>
        <taxon>Eukaryota</taxon>
        <taxon>Fungi</taxon>
        <taxon>Dikarya</taxon>
        <taxon>Ascomycota</taxon>
        <taxon>Pezizomycotina</taxon>
        <taxon>Eurotiomycetes</taxon>
        <taxon>Eurotiomycetidae</taxon>
        <taxon>Eurotiales</taxon>
        <taxon>Aspergillaceae</taxon>
        <taxon>Aspergillus</taxon>
        <taxon>Aspergillus subgen. Nidulantes</taxon>
    </lineage>
</organism>
<evidence type="ECO:0008006" key="8">
    <source>
        <dbReference type="Google" id="ProtNLM"/>
    </source>
</evidence>
<dbReference type="EMBL" id="JBFXLS010000065">
    <property type="protein sequence ID" value="KAL2821296.1"/>
    <property type="molecule type" value="Genomic_DNA"/>
</dbReference>
<evidence type="ECO:0000313" key="6">
    <source>
        <dbReference type="EMBL" id="KAL2821296.1"/>
    </source>
</evidence>
<sequence length="215" mass="24171">MLAKYHAEGNESDPLVQFEYNEIRRTIAHDQAHDQGNVLSKYWEFARTPGNRKRFFILAWCACLSQMSGNAFISYYLSPILAQMLFWFSALCFASLPAKSSAGIAVVVFIYLFSPAYNLGLNSNLGLYITEIVPYTLRLRGMAVFQFWNLGFSLFSTFAVPVGLDALGWKLYCIFVAWVVVEGVVVWCTFPETKGPTLEEIAVVFDGPRAANEKA</sequence>
<reference evidence="6 7" key="1">
    <citation type="submission" date="2024-07" db="EMBL/GenBank/DDBJ databases">
        <title>Section-level genome sequencing and comparative genomics of Aspergillus sections Usti and Cavernicolus.</title>
        <authorList>
            <consortium name="Lawrence Berkeley National Laboratory"/>
            <person name="Nybo J.L."/>
            <person name="Vesth T.C."/>
            <person name="Theobald S."/>
            <person name="Frisvad J.C."/>
            <person name="Larsen T.O."/>
            <person name="Kjaerboelling I."/>
            <person name="Rothschild-Mancinelli K."/>
            <person name="Lyhne E.K."/>
            <person name="Kogle M.E."/>
            <person name="Barry K."/>
            <person name="Clum A."/>
            <person name="Na H."/>
            <person name="Ledsgaard L."/>
            <person name="Lin J."/>
            <person name="Lipzen A."/>
            <person name="Kuo A."/>
            <person name="Riley R."/>
            <person name="Mondo S."/>
            <person name="LaButti K."/>
            <person name="Haridas S."/>
            <person name="Pangalinan J."/>
            <person name="Salamov A.A."/>
            <person name="Simmons B.A."/>
            <person name="Magnuson J.K."/>
            <person name="Chen J."/>
            <person name="Drula E."/>
            <person name="Henrissat B."/>
            <person name="Wiebenga A."/>
            <person name="Lubbers R.J."/>
            <person name="Gomes A.C."/>
            <person name="Makela M.R."/>
            <person name="Stajich J."/>
            <person name="Grigoriev I.V."/>
            <person name="Mortensen U.H."/>
            <person name="De vries R.P."/>
            <person name="Baker S.E."/>
            <person name="Andersen M.R."/>
        </authorList>
    </citation>
    <scope>NUCLEOTIDE SEQUENCE [LARGE SCALE GENOMIC DNA]</scope>
    <source>
        <strain evidence="6 7">CBS 600.67</strain>
    </source>
</reference>
<evidence type="ECO:0000256" key="2">
    <source>
        <dbReference type="ARBA" id="ARBA00022692"/>
    </source>
</evidence>
<feature type="transmembrane region" description="Helical" evidence="5">
    <location>
        <begin position="55"/>
        <end position="78"/>
    </location>
</feature>
<dbReference type="SUPFAM" id="SSF103473">
    <property type="entry name" value="MFS general substrate transporter"/>
    <property type="match status" value="1"/>
</dbReference>
<dbReference type="PANTHER" id="PTHR48022">
    <property type="entry name" value="PLASTIDIC GLUCOSE TRANSPORTER 4"/>
    <property type="match status" value="1"/>
</dbReference>
<evidence type="ECO:0000256" key="3">
    <source>
        <dbReference type="ARBA" id="ARBA00022989"/>
    </source>
</evidence>
<comment type="subcellular location">
    <subcellularLocation>
        <location evidence="1">Membrane</location>
        <topology evidence="1">Multi-pass membrane protein</topology>
    </subcellularLocation>
</comment>
<evidence type="ECO:0000313" key="7">
    <source>
        <dbReference type="Proteomes" id="UP001610335"/>
    </source>
</evidence>
<evidence type="ECO:0000256" key="5">
    <source>
        <dbReference type="SAM" id="Phobius"/>
    </source>
</evidence>
<evidence type="ECO:0000256" key="4">
    <source>
        <dbReference type="ARBA" id="ARBA00023136"/>
    </source>
</evidence>
<proteinExistence type="predicted"/>
<dbReference type="InterPro" id="IPR050360">
    <property type="entry name" value="MFS_Sugar_Transporters"/>
</dbReference>
<comment type="caution">
    <text evidence="6">The sequence shown here is derived from an EMBL/GenBank/DDBJ whole genome shotgun (WGS) entry which is preliminary data.</text>
</comment>